<reference evidence="1 2" key="1">
    <citation type="submission" date="2024-02" db="EMBL/GenBank/DDBJ databases">
        <title>de novo genome assembly of Solanum bulbocastanum strain 11H21.</title>
        <authorList>
            <person name="Hosaka A.J."/>
        </authorList>
    </citation>
    <scope>NUCLEOTIDE SEQUENCE [LARGE SCALE GENOMIC DNA]</scope>
    <source>
        <tissue evidence="1">Young leaves</tissue>
    </source>
</reference>
<accession>A0AAN8TRV0</accession>
<proteinExistence type="predicted"/>
<dbReference type="EMBL" id="JBANQN010000003">
    <property type="protein sequence ID" value="KAK6793473.1"/>
    <property type="molecule type" value="Genomic_DNA"/>
</dbReference>
<protein>
    <submittedName>
        <fullName evidence="1">Uncharacterized protein</fullName>
    </submittedName>
</protein>
<evidence type="ECO:0000313" key="1">
    <source>
        <dbReference type="EMBL" id="KAK6793473.1"/>
    </source>
</evidence>
<comment type="caution">
    <text evidence="1">The sequence shown here is derived from an EMBL/GenBank/DDBJ whole genome shotgun (WGS) entry which is preliminary data.</text>
</comment>
<evidence type="ECO:0000313" key="2">
    <source>
        <dbReference type="Proteomes" id="UP001371456"/>
    </source>
</evidence>
<sequence>MDTWRAYQEE</sequence>
<organism evidence="1 2">
    <name type="scientific">Solanum bulbocastanum</name>
    <name type="common">Wild potato</name>
    <dbReference type="NCBI Taxonomy" id="147425"/>
    <lineage>
        <taxon>Eukaryota</taxon>
        <taxon>Viridiplantae</taxon>
        <taxon>Streptophyta</taxon>
        <taxon>Embryophyta</taxon>
        <taxon>Tracheophyta</taxon>
        <taxon>Spermatophyta</taxon>
        <taxon>Magnoliopsida</taxon>
        <taxon>eudicotyledons</taxon>
        <taxon>Gunneridae</taxon>
        <taxon>Pentapetalae</taxon>
        <taxon>asterids</taxon>
        <taxon>lamiids</taxon>
        <taxon>Solanales</taxon>
        <taxon>Solanaceae</taxon>
        <taxon>Solanoideae</taxon>
        <taxon>Solaneae</taxon>
        <taxon>Solanum</taxon>
    </lineage>
</organism>
<keyword evidence="2" id="KW-1185">Reference proteome</keyword>
<name>A0AAN8TRV0_SOLBU</name>
<dbReference type="Proteomes" id="UP001371456">
    <property type="component" value="Unassembled WGS sequence"/>
</dbReference>
<gene>
    <name evidence="1" type="ORF">RDI58_006926</name>
</gene>